<proteinExistence type="predicted"/>
<organism evidence="3 4">
    <name type="scientific">Staphylotrichum tortipilum</name>
    <dbReference type="NCBI Taxonomy" id="2831512"/>
    <lineage>
        <taxon>Eukaryota</taxon>
        <taxon>Fungi</taxon>
        <taxon>Dikarya</taxon>
        <taxon>Ascomycota</taxon>
        <taxon>Pezizomycotina</taxon>
        <taxon>Sordariomycetes</taxon>
        <taxon>Sordariomycetidae</taxon>
        <taxon>Sordariales</taxon>
        <taxon>Chaetomiaceae</taxon>
        <taxon>Staphylotrichum</taxon>
    </lineage>
</organism>
<protein>
    <submittedName>
        <fullName evidence="3">Uncharacterized protein</fullName>
    </submittedName>
</protein>
<sequence>MRQDGVALAALQLLLSLVAAQHPQVFKNTPRAALAVDNLLGRRQTPPPGYHPEFGTCGSGTTCENACGPNWESCQASTTLSLFCYNKVDLKQTCCENGSGRACDEGFYCAWQEFGGKVWCCENGQSLEECGVPTTTSSTTKSTTTGPPTSSTATSDSSTTATEPNTSKTSTTSGSTTLSSTTDSQCPASTVTSWATTTVISTVTVGAVTVTVTTNGEGCSGSSSTASSSTRTGPPSVTSATTTVTKPPYPTTTRIRPTNGTITSSIVTGGVDGRRVGPVALVAVLVPLLWR</sequence>
<evidence type="ECO:0000256" key="1">
    <source>
        <dbReference type="SAM" id="MobiDB-lite"/>
    </source>
</evidence>
<reference evidence="3" key="2">
    <citation type="submission" date="2023-05" db="EMBL/GenBank/DDBJ databases">
        <authorList>
            <consortium name="Lawrence Berkeley National Laboratory"/>
            <person name="Steindorff A."/>
            <person name="Hensen N."/>
            <person name="Bonometti L."/>
            <person name="Westerberg I."/>
            <person name="Brannstrom I.O."/>
            <person name="Guillou S."/>
            <person name="Cros-Aarteil S."/>
            <person name="Calhoun S."/>
            <person name="Haridas S."/>
            <person name="Kuo A."/>
            <person name="Mondo S."/>
            <person name="Pangilinan J."/>
            <person name="Riley R."/>
            <person name="Labutti K."/>
            <person name="Andreopoulos B."/>
            <person name="Lipzen A."/>
            <person name="Chen C."/>
            <person name="Yanf M."/>
            <person name="Daum C."/>
            <person name="Ng V."/>
            <person name="Clum A."/>
            <person name="Ohm R."/>
            <person name="Martin F."/>
            <person name="Silar P."/>
            <person name="Natvig D."/>
            <person name="Lalanne C."/>
            <person name="Gautier V."/>
            <person name="Ament-Velasquez S.L."/>
            <person name="Kruys A."/>
            <person name="Hutchinson M.I."/>
            <person name="Powell A.J."/>
            <person name="Barry K."/>
            <person name="Miller A.N."/>
            <person name="Grigoriev I.V."/>
            <person name="Debuchy R."/>
            <person name="Gladieux P."/>
            <person name="Thoren M.H."/>
            <person name="Johannesson H."/>
        </authorList>
    </citation>
    <scope>NUCLEOTIDE SEQUENCE</scope>
    <source>
        <strain evidence="3">CBS 103.79</strain>
    </source>
</reference>
<feature type="compositionally biased region" description="Low complexity" evidence="1">
    <location>
        <begin position="133"/>
        <end position="188"/>
    </location>
</feature>
<feature type="region of interest" description="Disordered" evidence="1">
    <location>
        <begin position="213"/>
        <end position="261"/>
    </location>
</feature>
<dbReference type="AlphaFoldDB" id="A0AAN6MP39"/>
<evidence type="ECO:0000313" key="3">
    <source>
        <dbReference type="EMBL" id="KAK3904492.1"/>
    </source>
</evidence>
<feature type="chain" id="PRO_5042906940" evidence="2">
    <location>
        <begin position="21"/>
        <end position="291"/>
    </location>
</feature>
<comment type="caution">
    <text evidence="3">The sequence shown here is derived from an EMBL/GenBank/DDBJ whole genome shotgun (WGS) entry which is preliminary data.</text>
</comment>
<feature type="signal peptide" evidence="2">
    <location>
        <begin position="1"/>
        <end position="20"/>
    </location>
</feature>
<dbReference type="Proteomes" id="UP001303889">
    <property type="component" value="Unassembled WGS sequence"/>
</dbReference>
<gene>
    <name evidence="3" type="ORF">C8A05DRAFT_31720</name>
</gene>
<accession>A0AAN6MP39</accession>
<feature type="region of interest" description="Disordered" evidence="1">
    <location>
        <begin position="132"/>
        <end position="188"/>
    </location>
</feature>
<evidence type="ECO:0000256" key="2">
    <source>
        <dbReference type="SAM" id="SignalP"/>
    </source>
</evidence>
<keyword evidence="2" id="KW-0732">Signal</keyword>
<dbReference type="EMBL" id="MU855395">
    <property type="protein sequence ID" value="KAK3904492.1"/>
    <property type="molecule type" value="Genomic_DNA"/>
</dbReference>
<feature type="compositionally biased region" description="Low complexity" evidence="1">
    <location>
        <begin position="213"/>
        <end position="258"/>
    </location>
</feature>
<evidence type="ECO:0000313" key="4">
    <source>
        <dbReference type="Proteomes" id="UP001303889"/>
    </source>
</evidence>
<keyword evidence="4" id="KW-1185">Reference proteome</keyword>
<name>A0AAN6MP39_9PEZI</name>
<reference evidence="3" key="1">
    <citation type="journal article" date="2023" name="Mol. Phylogenet. Evol.">
        <title>Genome-scale phylogeny and comparative genomics of the fungal order Sordariales.</title>
        <authorList>
            <person name="Hensen N."/>
            <person name="Bonometti L."/>
            <person name="Westerberg I."/>
            <person name="Brannstrom I.O."/>
            <person name="Guillou S."/>
            <person name="Cros-Aarteil S."/>
            <person name="Calhoun S."/>
            <person name="Haridas S."/>
            <person name="Kuo A."/>
            <person name="Mondo S."/>
            <person name="Pangilinan J."/>
            <person name="Riley R."/>
            <person name="LaButti K."/>
            <person name="Andreopoulos B."/>
            <person name="Lipzen A."/>
            <person name="Chen C."/>
            <person name="Yan M."/>
            <person name="Daum C."/>
            <person name="Ng V."/>
            <person name="Clum A."/>
            <person name="Steindorff A."/>
            <person name="Ohm R.A."/>
            <person name="Martin F."/>
            <person name="Silar P."/>
            <person name="Natvig D.O."/>
            <person name="Lalanne C."/>
            <person name="Gautier V."/>
            <person name="Ament-Velasquez S.L."/>
            <person name="Kruys A."/>
            <person name="Hutchinson M.I."/>
            <person name="Powell A.J."/>
            <person name="Barry K."/>
            <person name="Miller A.N."/>
            <person name="Grigoriev I.V."/>
            <person name="Debuchy R."/>
            <person name="Gladieux P."/>
            <person name="Hiltunen Thoren M."/>
            <person name="Johannesson H."/>
        </authorList>
    </citation>
    <scope>NUCLEOTIDE SEQUENCE</scope>
    <source>
        <strain evidence="3">CBS 103.79</strain>
    </source>
</reference>